<feature type="region of interest" description="Disordered" evidence="5">
    <location>
        <begin position="394"/>
        <end position="417"/>
    </location>
</feature>
<evidence type="ECO:0000256" key="4">
    <source>
        <dbReference type="ARBA" id="ARBA00023136"/>
    </source>
</evidence>
<feature type="transmembrane region" description="Helical" evidence="6">
    <location>
        <begin position="259"/>
        <end position="279"/>
    </location>
</feature>
<dbReference type="OrthoDB" id="2504919at2759"/>
<feature type="transmembrane region" description="Helical" evidence="6">
    <location>
        <begin position="109"/>
        <end position="129"/>
    </location>
</feature>
<dbReference type="EMBL" id="CCBN010000005">
    <property type="protein sequence ID" value="CDO53653.1"/>
    <property type="molecule type" value="Genomic_DNA"/>
</dbReference>
<dbReference type="SUPFAM" id="SSF103481">
    <property type="entry name" value="Multidrug resistance efflux transporter EmrE"/>
    <property type="match status" value="1"/>
</dbReference>
<reference evidence="7" key="1">
    <citation type="submission" date="2014-03" db="EMBL/GenBank/DDBJ databases">
        <authorList>
            <person name="Casaregola S."/>
        </authorList>
    </citation>
    <scope>NUCLEOTIDE SEQUENCE [LARGE SCALE GENOMIC DNA]</scope>
    <source>
        <strain evidence="7">CLIB 918</strain>
    </source>
</reference>
<dbReference type="PANTHER" id="PTHR12570:SF86">
    <property type="entry name" value="ADR321CP"/>
    <property type="match status" value="1"/>
</dbReference>
<evidence type="ECO:0000256" key="3">
    <source>
        <dbReference type="ARBA" id="ARBA00022989"/>
    </source>
</evidence>
<feature type="transmembrane region" description="Helical" evidence="6">
    <location>
        <begin position="227"/>
        <end position="247"/>
    </location>
</feature>
<feature type="transmembrane region" description="Helical" evidence="6">
    <location>
        <begin position="149"/>
        <end position="167"/>
    </location>
</feature>
<comment type="subcellular location">
    <subcellularLocation>
        <location evidence="1">Membrane</location>
        <topology evidence="1">Multi-pass membrane protein</topology>
    </subcellularLocation>
</comment>
<keyword evidence="4 6" id="KW-0472">Membrane</keyword>
<dbReference type="InterPro" id="IPR008521">
    <property type="entry name" value="Mg_trans_NIPA"/>
</dbReference>
<evidence type="ECO:0000256" key="1">
    <source>
        <dbReference type="ARBA" id="ARBA00004141"/>
    </source>
</evidence>
<evidence type="ECO:0000256" key="2">
    <source>
        <dbReference type="ARBA" id="ARBA00022692"/>
    </source>
</evidence>
<dbReference type="Gene3D" id="1.10.3730.20">
    <property type="match status" value="1"/>
</dbReference>
<gene>
    <name evidence="7" type="ORF">BN980_GECA05s05037g</name>
</gene>
<dbReference type="Pfam" id="PF05653">
    <property type="entry name" value="Mg_trans_NIPA"/>
    <property type="match status" value="1"/>
</dbReference>
<organism evidence="7 8">
    <name type="scientific">Geotrichum candidum</name>
    <name type="common">Oospora lactis</name>
    <name type="synonym">Dipodascus geotrichum</name>
    <dbReference type="NCBI Taxonomy" id="1173061"/>
    <lineage>
        <taxon>Eukaryota</taxon>
        <taxon>Fungi</taxon>
        <taxon>Dikarya</taxon>
        <taxon>Ascomycota</taxon>
        <taxon>Saccharomycotina</taxon>
        <taxon>Dipodascomycetes</taxon>
        <taxon>Dipodascales</taxon>
        <taxon>Dipodascaceae</taxon>
        <taxon>Geotrichum</taxon>
    </lineage>
</organism>
<dbReference type="GO" id="GO:0015095">
    <property type="term" value="F:magnesium ion transmembrane transporter activity"/>
    <property type="evidence" value="ECO:0007669"/>
    <property type="project" value="InterPro"/>
</dbReference>
<evidence type="ECO:0008006" key="9">
    <source>
        <dbReference type="Google" id="ProtNLM"/>
    </source>
</evidence>
<accession>A0A0J9X934</accession>
<dbReference type="InterPro" id="IPR037185">
    <property type="entry name" value="EmrE-like"/>
</dbReference>
<feature type="transmembrane region" description="Helical" evidence="6">
    <location>
        <begin position="188"/>
        <end position="207"/>
    </location>
</feature>
<evidence type="ECO:0000313" key="7">
    <source>
        <dbReference type="EMBL" id="CDO53653.1"/>
    </source>
</evidence>
<dbReference type="PANTHER" id="PTHR12570">
    <property type="match status" value="1"/>
</dbReference>
<feature type="transmembrane region" description="Helical" evidence="6">
    <location>
        <begin position="291"/>
        <end position="313"/>
    </location>
</feature>
<dbReference type="AlphaFoldDB" id="A0A0J9X934"/>
<sequence length="448" mass="49300">MDNINSANAIVLGCTVGVLTLATQSVGLTLQRRSHIQEDEKPPEIPRKPAYKRHMWQVGLLLFLFSNVVGSSVQITTLPLVILSPLQAVGLVFNSICSSLLLDEPFTQYAAIGTILVATGALAVAFFGVVPEPHHNLAELLILLHRKPFIIWMICTFIVIVGILVLLQISKSWKPSIAHPDRLPLLRGMMYGVICGILSAHSLLMAKSAVEIIVRGLTDHWMDLKHYQSWVIVGFFLFFAISQLYFLNCALHLCSTSVIYPLNFCIYNIVTILNGLIYFEQVSKLSVLNCWLVALGTLLILLGVLCLSWRLGLNDDLGLPHHHHPYSEIEHGSLNSDTQYTVLNTPQHNYGSFESSDGMNTMMVQKNSDYQPLSGHPGTTATIVDDTLDQQTITGGSSIDSSTSSPPDKKYTLEPVSPFTAAATRNRVASTGVPTMLKKTKFFPDSPS</sequence>
<name>A0A0J9X934_GEOCN</name>
<dbReference type="GO" id="GO:0016020">
    <property type="term" value="C:membrane"/>
    <property type="evidence" value="ECO:0007669"/>
    <property type="project" value="UniProtKB-SubCell"/>
</dbReference>
<keyword evidence="3 6" id="KW-1133">Transmembrane helix</keyword>
<proteinExistence type="predicted"/>
<keyword evidence="2 6" id="KW-0812">Transmembrane</keyword>
<evidence type="ECO:0000256" key="6">
    <source>
        <dbReference type="SAM" id="Phobius"/>
    </source>
</evidence>
<dbReference type="Proteomes" id="UP000242525">
    <property type="component" value="Unassembled WGS sequence"/>
</dbReference>
<feature type="compositionally biased region" description="Low complexity" evidence="5">
    <location>
        <begin position="394"/>
        <end position="406"/>
    </location>
</feature>
<feature type="transmembrane region" description="Helical" evidence="6">
    <location>
        <begin position="55"/>
        <end position="75"/>
    </location>
</feature>
<evidence type="ECO:0000313" key="8">
    <source>
        <dbReference type="Proteomes" id="UP000242525"/>
    </source>
</evidence>
<evidence type="ECO:0000256" key="5">
    <source>
        <dbReference type="SAM" id="MobiDB-lite"/>
    </source>
</evidence>
<protein>
    <recommendedName>
        <fullName evidence="9">Magnesium transporter</fullName>
    </recommendedName>
</protein>
<comment type="caution">
    <text evidence="7">The sequence shown here is derived from an EMBL/GenBank/DDBJ whole genome shotgun (WGS) entry which is preliminary data.</text>
</comment>
<keyword evidence="8" id="KW-1185">Reference proteome</keyword>